<dbReference type="InterPro" id="IPR013785">
    <property type="entry name" value="Aldolase_TIM"/>
</dbReference>
<comment type="similarity">
    <text evidence="2 10">Belongs to the organic radical-activating enzymes family.</text>
</comment>
<feature type="domain" description="Radical SAM core" evidence="11">
    <location>
        <begin position="17"/>
        <end position="252"/>
    </location>
</feature>
<keyword evidence="8 10" id="KW-0408">Iron</keyword>
<dbReference type="GO" id="GO:0051539">
    <property type="term" value="F:4 iron, 4 sulfur cluster binding"/>
    <property type="evidence" value="ECO:0007669"/>
    <property type="project" value="UniProtKB-UniRule"/>
</dbReference>
<dbReference type="GO" id="GO:0043365">
    <property type="term" value="F:[formate-C-acetyltransferase]-activating enzyme activity"/>
    <property type="evidence" value="ECO:0007669"/>
    <property type="project" value="UniProtKB-UniRule"/>
</dbReference>
<evidence type="ECO:0000256" key="2">
    <source>
        <dbReference type="ARBA" id="ARBA00009777"/>
    </source>
</evidence>
<dbReference type="CDD" id="cd01335">
    <property type="entry name" value="Radical_SAM"/>
    <property type="match status" value="1"/>
</dbReference>
<dbReference type="EMBL" id="FNUL01000007">
    <property type="protein sequence ID" value="SEF72956.1"/>
    <property type="molecule type" value="Genomic_DNA"/>
</dbReference>
<dbReference type="InterPro" id="IPR058240">
    <property type="entry name" value="rSAM_sf"/>
</dbReference>
<dbReference type="InterPro" id="IPR007197">
    <property type="entry name" value="rSAM"/>
</dbReference>
<dbReference type="Gene3D" id="3.20.20.70">
    <property type="entry name" value="Aldolase class I"/>
    <property type="match status" value="1"/>
</dbReference>
<dbReference type="Pfam" id="PF04055">
    <property type="entry name" value="Radical_SAM"/>
    <property type="match status" value="1"/>
</dbReference>
<evidence type="ECO:0000259" key="11">
    <source>
        <dbReference type="PROSITE" id="PS51918"/>
    </source>
</evidence>
<dbReference type="GO" id="GO:0005737">
    <property type="term" value="C:cytoplasm"/>
    <property type="evidence" value="ECO:0007669"/>
    <property type="project" value="UniProtKB-SubCell"/>
</dbReference>
<organism evidence="12 13">
    <name type="scientific">Lachnospira multipara</name>
    <dbReference type="NCBI Taxonomy" id="28051"/>
    <lineage>
        <taxon>Bacteria</taxon>
        <taxon>Bacillati</taxon>
        <taxon>Bacillota</taxon>
        <taxon>Clostridia</taxon>
        <taxon>Lachnospirales</taxon>
        <taxon>Lachnospiraceae</taxon>
        <taxon>Lachnospira</taxon>
    </lineage>
</organism>
<keyword evidence="4 10" id="KW-0004">4Fe-4S</keyword>
<evidence type="ECO:0000256" key="6">
    <source>
        <dbReference type="ARBA" id="ARBA00022723"/>
    </source>
</evidence>
<comment type="cofactor">
    <cofactor evidence="10">
        <name>[4Fe-4S] cluster</name>
        <dbReference type="ChEBI" id="CHEBI:49883"/>
    </cofactor>
    <text evidence="10">Binds 1 [4Fe-4S] cluster. The cluster is coordinated with 3 cysteines and an exchangeable S-adenosyl-L-methionine.</text>
</comment>
<evidence type="ECO:0000256" key="10">
    <source>
        <dbReference type="RuleBase" id="RU362053"/>
    </source>
</evidence>
<proteinExistence type="inferred from homology"/>
<evidence type="ECO:0000256" key="8">
    <source>
        <dbReference type="ARBA" id="ARBA00023004"/>
    </source>
</evidence>
<gene>
    <name evidence="12" type="ORF">SAMN05216537_10720</name>
</gene>
<keyword evidence="7 10" id="KW-0560">Oxidoreductase</keyword>
<dbReference type="PROSITE" id="PS51918">
    <property type="entry name" value="RADICAL_SAM"/>
    <property type="match status" value="1"/>
</dbReference>
<dbReference type="InterPro" id="IPR001989">
    <property type="entry name" value="Radical_activat_CS"/>
</dbReference>
<keyword evidence="13" id="KW-1185">Reference proteome</keyword>
<dbReference type="GO" id="GO:0046872">
    <property type="term" value="F:metal ion binding"/>
    <property type="evidence" value="ECO:0007669"/>
    <property type="project" value="UniProtKB-UniRule"/>
</dbReference>
<keyword evidence="10" id="KW-0963">Cytoplasm</keyword>
<dbReference type="InterPro" id="IPR034457">
    <property type="entry name" value="Organic_radical-activating"/>
</dbReference>
<dbReference type="Proteomes" id="UP000236726">
    <property type="component" value="Unassembled WGS sequence"/>
</dbReference>
<dbReference type="SUPFAM" id="SSF102114">
    <property type="entry name" value="Radical SAM enzymes"/>
    <property type="match status" value="1"/>
</dbReference>
<dbReference type="InterPro" id="IPR012839">
    <property type="entry name" value="Organic_radical_activase"/>
</dbReference>
<comment type="function">
    <text evidence="1 10">Activation of pyruvate formate-lyase under anaerobic conditions by generation of an organic free radical, using S-adenosylmethionine and reduced flavodoxin as cosubstrates to produce 5'-deoxy-adenosine.</text>
</comment>
<keyword evidence="12" id="KW-0456">Lyase</keyword>
<dbReference type="NCBIfam" id="TIGR02493">
    <property type="entry name" value="PFLA"/>
    <property type="match status" value="1"/>
</dbReference>
<dbReference type="SFLD" id="SFLDS00029">
    <property type="entry name" value="Radical_SAM"/>
    <property type="match status" value="1"/>
</dbReference>
<evidence type="ECO:0000313" key="13">
    <source>
        <dbReference type="Proteomes" id="UP000236726"/>
    </source>
</evidence>
<evidence type="ECO:0000256" key="1">
    <source>
        <dbReference type="ARBA" id="ARBA00003141"/>
    </source>
</evidence>
<protein>
    <recommendedName>
        <fullName evidence="3 10">Pyruvate formate-lyase-activating enzyme</fullName>
        <ecNumber evidence="10">1.97.1.4</ecNumber>
    </recommendedName>
</protein>
<evidence type="ECO:0000256" key="5">
    <source>
        <dbReference type="ARBA" id="ARBA00022691"/>
    </source>
</evidence>
<evidence type="ECO:0000256" key="9">
    <source>
        <dbReference type="ARBA" id="ARBA00023014"/>
    </source>
</evidence>
<dbReference type="RefSeq" id="WP_103952707.1">
    <property type="nucleotide sequence ID" value="NZ_FNUL01000007.1"/>
</dbReference>
<dbReference type="PANTHER" id="PTHR30352:SF5">
    <property type="entry name" value="PYRUVATE FORMATE-LYASE 1-ACTIVATING ENZYME"/>
    <property type="match status" value="1"/>
</dbReference>
<evidence type="ECO:0000256" key="7">
    <source>
        <dbReference type="ARBA" id="ARBA00023002"/>
    </source>
</evidence>
<dbReference type="STRING" id="1410661.GCA_000702205_01921"/>
<comment type="subcellular location">
    <subcellularLocation>
        <location evidence="10">Cytoplasm</location>
    </subcellularLocation>
</comment>
<evidence type="ECO:0000313" key="12">
    <source>
        <dbReference type="EMBL" id="SEF72956.1"/>
    </source>
</evidence>
<dbReference type="AlphaFoldDB" id="A0A1H5UD59"/>
<dbReference type="EC" id="1.97.1.4" evidence="10"/>
<reference evidence="12 13" key="1">
    <citation type="submission" date="2016-10" db="EMBL/GenBank/DDBJ databases">
        <authorList>
            <person name="de Groot N.N."/>
        </authorList>
    </citation>
    <scope>NUCLEOTIDE SEQUENCE [LARGE SCALE GENOMIC DNA]</scope>
    <source>
        <strain evidence="12 13">D15d</strain>
    </source>
</reference>
<dbReference type="SFLD" id="SFLDG01066">
    <property type="entry name" value="organic_radical-activating_enz"/>
    <property type="match status" value="1"/>
</dbReference>
<dbReference type="PANTHER" id="PTHR30352">
    <property type="entry name" value="PYRUVATE FORMATE-LYASE-ACTIVATING ENZYME"/>
    <property type="match status" value="1"/>
</dbReference>
<dbReference type="PROSITE" id="PS01087">
    <property type="entry name" value="RADICAL_ACTIVATING"/>
    <property type="match status" value="1"/>
</dbReference>
<keyword evidence="9 10" id="KW-0411">Iron-sulfur</keyword>
<evidence type="ECO:0000256" key="4">
    <source>
        <dbReference type="ARBA" id="ARBA00022485"/>
    </source>
</evidence>
<keyword evidence="6 10" id="KW-0479">Metal-binding</keyword>
<dbReference type="GO" id="GO:0016829">
    <property type="term" value="F:lyase activity"/>
    <property type="evidence" value="ECO:0007669"/>
    <property type="project" value="UniProtKB-KW"/>
</dbReference>
<comment type="catalytic activity">
    <reaction evidence="10">
        <text>glycyl-[formate C-acetyltransferase] + reduced [flavodoxin] + S-adenosyl-L-methionine = glycin-2-yl radical-[formate C-acetyltransferase] + semiquinone [flavodoxin] + 5'-deoxyadenosine + L-methionine + H(+)</text>
        <dbReference type="Rhea" id="RHEA:19225"/>
        <dbReference type="Rhea" id="RHEA-COMP:10622"/>
        <dbReference type="Rhea" id="RHEA-COMP:12190"/>
        <dbReference type="Rhea" id="RHEA-COMP:12191"/>
        <dbReference type="Rhea" id="RHEA-COMP:14480"/>
        <dbReference type="ChEBI" id="CHEBI:15378"/>
        <dbReference type="ChEBI" id="CHEBI:17319"/>
        <dbReference type="ChEBI" id="CHEBI:29947"/>
        <dbReference type="ChEBI" id="CHEBI:32722"/>
        <dbReference type="ChEBI" id="CHEBI:57618"/>
        <dbReference type="ChEBI" id="CHEBI:57844"/>
        <dbReference type="ChEBI" id="CHEBI:59789"/>
        <dbReference type="ChEBI" id="CHEBI:140311"/>
        <dbReference type="EC" id="1.97.1.4"/>
    </reaction>
</comment>
<sequence>MSEIIGRVNSLESFGSVDGPGVRYIVFLKGCHMRCKYCHNPETWSMEGGMEMTPSQIMEKAIRFKAYWKNGGGITVSGGEALCQIDFVIELFKLAKSKGINTCLDTSGNPFSMDPEYLKKFDELMSLTDTFLLDIKIIDDEKHKILTGWTNKNILDLAKYLSDNNKDMWIRNVLVPGVTDDQEDLEGLRDFVASLKTVKRFEVLPYHTLGVVKYAELGIKYELEGVLPPTKEEIQRANDILETEKYQGYLGR</sequence>
<keyword evidence="5 10" id="KW-0949">S-adenosyl-L-methionine</keyword>
<dbReference type="PIRSF" id="PIRSF000371">
    <property type="entry name" value="PFL_act_enz"/>
    <property type="match status" value="1"/>
</dbReference>
<accession>A0A1H5UD59</accession>
<keyword evidence="12" id="KW-0670">Pyruvate</keyword>
<dbReference type="InterPro" id="IPR012838">
    <property type="entry name" value="PFL1_activating"/>
</dbReference>
<evidence type="ECO:0000256" key="3">
    <source>
        <dbReference type="ARBA" id="ARBA00021356"/>
    </source>
</evidence>
<name>A0A1H5UD59_9FIRM</name>